<gene>
    <name evidence="1" type="ORF">NSPWAT_1608</name>
</gene>
<reference evidence="1 2" key="1">
    <citation type="submission" date="2022-09" db="EMBL/GenBank/DDBJ databases">
        <authorList>
            <person name="Kop L."/>
        </authorList>
    </citation>
    <scope>NUCLEOTIDE SEQUENCE [LARGE SCALE GENOMIC DNA]</scope>
    <source>
        <strain evidence="1 2">347</strain>
    </source>
</reference>
<name>A0ABM9HE63_9BACT</name>
<organism evidence="1 2">
    <name type="scientific">Nitrospina watsonii</name>
    <dbReference type="NCBI Taxonomy" id="1323948"/>
    <lineage>
        <taxon>Bacteria</taxon>
        <taxon>Pseudomonadati</taxon>
        <taxon>Nitrospinota/Tectimicrobiota group</taxon>
        <taxon>Nitrospinota</taxon>
        <taxon>Nitrospinia</taxon>
        <taxon>Nitrospinales</taxon>
        <taxon>Nitrospinaceae</taxon>
        <taxon>Nitrospina</taxon>
    </lineage>
</organism>
<dbReference type="Proteomes" id="UP001157733">
    <property type="component" value="Chromosome"/>
</dbReference>
<keyword evidence="2" id="KW-1185">Reference proteome</keyword>
<accession>A0ABM9HE63</accession>
<dbReference type="EMBL" id="OX336137">
    <property type="protein sequence ID" value="CAI2718467.1"/>
    <property type="molecule type" value="Genomic_DNA"/>
</dbReference>
<proteinExistence type="predicted"/>
<evidence type="ECO:0000313" key="2">
    <source>
        <dbReference type="Proteomes" id="UP001157733"/>
    </source>
</evidence>
<sequence length="239" mass="27140">MPAGGVCFFLMLVFKKNIYFHPLDTQNGISPDRPYGGDEEPQPIAFHLIHKALAAGREVIEELSTFDEKASFEQLKVLFPHTARFGRRSVMDSLSHNLLTALFDTHSWHFMNCYHLCYLYDALQEIVEDYSYSNPQRRQELIPELRGEAINFNHFLNQYFFNTAFLIAAKRYNAMTEQERRNLGKLDHAYFGAVLPPDDPKGPEDPTLSKVINAVPPEAEELGLVAGPDNPYASGTLSL</sequence>
<protein>
    <submittedName>
        <fullName evidence="1">Uncharacterized protein</fullName>
    </submittedName>
</protein>
<evidence type="ECO:0000313" key="1">
    <source>
        <dbReference type="EMBL" id="CAI2718467.1"/>
    </source>
</evidence>